<feature type="chain" id="PRO_5024464553" evidence="1">
    <location>
        <begin position="22"/>
        <end position="1216"/>
    </location>
</feature>
<reference evidence="3 4" key="1">
    <citation type="submission" date="2017-12" db="EMBL/GenBank/DDBJ databases">
        <authorList>
            <person name="Paulsen S."/>
            <person name="Gram L.K."/>
        </authorList>
    </citation>
    <scope>NUCLEOTIDE SEQUENCE [LARGE SCALE GENOMIC DNA]</scope>
    <source>
        <strain evidence="3 4">S2897</strain>
    </source>
</reference>
<evidence type="ECO:0000313" key="3">
    <source>
        <dbReference type="EMBL" id="TMP86175.1"/>
    </source>
</evidence>
<feature type="signal peptide" evidence="1">
    <location>
        <begin position="1"/>
        <end position="21"/>
    </location>
</feature>
<keyword evidence="1" id="KW-0732">Signal</keyword>
<evidence type="ECO:0000256" key="1">
    <source>
        <dbReference type="SAM" id="SignalP"/>
    </source>
</evidence>
<name>A0A5S3Z2Z7_9GAMM</name>
<dbReference type="InterPro" id="IPR037221">
    <property type="entry name" value="H-type_lectin_dom_sf"/>
</dbReference>
<gene>
    <name evidence="3" type="ORF">CWC05_14535</name>
</gene>
<comment type="caution">
    <text evidence="3">The sequence shown here is derived from an EMBL/GenBank/DDBJ whole genome shotgun (WGS) entry which is preliminary data.</text>
</comment>
<proteinExistence type="predicted"/>
<feature type="domain" description="DUF6701" evidence="2">
    <location>
        <begin position="634"/>
        <end position="1213"/>
    </location>
</feature>
<accession>A0A5S3Z2Z7</accession>
<dbReference type="EMBL" id="PNCG01000015">
    <property type="protein sequence ID" value="TMP86175.1"/>
    <property type="molecule type" value="Genomic_DNA"/>
</dbReference>
<organism evidence="3 4">
    <name type="scientific">Pseudoalteromonas ruthenica</name>
    <dbReference type="NCBI Taxonomy" id="151081"/>
    <lineage>
        <taxon>Bacteria</taxon>
        <taxon>Pseudomonadati</taxon>
        <taxon>Pseudomonadota</taxon>
        <taxon>Gammaproteobacteria</taxon>
        <taxon>Alteromonadales</taxon>
        <taxon>Pseudoalteromonadaceae</taxon>
        <taxon>Pseudoalteromonas</taxon>
    </lineage>
</organism>
<dbReference type="Pfam" id="PF20419">
    <property type="entry name" value="DUF6701"/>
    <property type="match status" value="1"/>
</dbReference>
<reference evidence="4" key="2">
    <citation type="submission" date="2019-06" db="EMBL/GenBank/DDBJ databases">
        <title>Co-occurence of chitin degradation, pigmentation and bioactivity in marine Pseudoalteromonas.</title>
        <authorList>
            <person name="Sonnenschein E.C."/>
            <person name="Bech P.K."/>
        </authorList>
    </citation>
    <scope>NUCLEOTIDE SEQUENCE [LARGE SCALE GENOMIC DNA]</scope>
    <source>
        <strain evidence="4">S2897</strain>
    </source>
</reference>
<dbReference type="Proteomes" id="UP000305874">
    <property type="component" value="Unassembled WGS sequence"/>
</dbReference>
<evidence type="ECO:0000313" key="4">
    <source>
        <dbReference type="Proteomes" id="UP000305874"/>
    </source>
</evidence>
<dbReference type="InterPro" id="IPR046524">
    <property type="entry name" value="DUF6701"/>
</dbReference>
<sequence length="1216" mass="131702">MRKFTWLWLCLLLVSSFFANAVPKVEGRFIELQNTYDNPIWTTINFSQAYDEPPAVFMLSTNQGSNPAIVKIRNVTRTGFEALPLEPPGEDGEHITMGAHYLAIEYGVHEFEDGLFMEVGKTTLDQSSLQYGSGSTFTLPQSYKRVNFDYEFSERPVLVHSIQTLNSNDTNPPRDALRPFLTVAIESGSLDTQGVNMALEASETQAGNIVPETIAYLAVIEGSNRLFNDDDDKEIYWEALFSGERIDGWDDGCDDTFFNNNYSSSPLVAASKISRNGADGGWLRSCRLNSSRLGLTVDEDRYNDSERNHTVEEAAIIAMTSNFVFSGNSPSCEIVFPGALATFNSAPIRLVDGVIVDDPNGGVVQTEILEDTSTEPNKARCDGVQCIASGVNAITTAQAEGIPTIDNDGSSSPNLPSELIGDYFIDASLVQMVNTTYEVLGKTRIFIKSSSAVAPLLQISNTQLNISGSPSDLTIYVDGNISIANSNVTAYMMSTGTAIVGAASKVRGALTAGGDIDTGAQSEYLYVRPNNLAGICGKEVIETVNHYRFELADNKGSTCAAKPVTLKACANVSCSQLYSQPTSVDLLPATDGNNTWLPSDSVTFTGQTDLQYARSGGGNVKLAITNPMPSSQFRCFIGGSEVGIESCKVKFEKEGMVFRNLTDGDETIVTQFAGKPSDAGVNAKTYVVEACGNGNQLANKTLDSRLKFNCGAGQSCTNSLLFNHQGDSYNLSTLSFSDIPLRFDADSRAEFTIAYPDAGQLSISGELDVPINPNSNKTTTLSGASNQFVVRPFGFDVTASGANSQALDANGSLYRLTGERFPVTVRPVQWQSGDDTNNDGVPDNYQNLRDNLVAKHYVGMVGVTAENVIPAGGKDGVFDIDDESAFKFEGNNTQVISNISYDQVGVINVIVESENSYLGSGKVRGQANNVGRFAPSDFSMKNASIEPACPSGDFTYFNQPFNTVTYTLVAENHKNEVMRNYRAGFDKLYTPSLIAVHGGDELENRIINVDSLSWPQNALQAGEIKVTESDVTFIRQTNASQIDGPYDNTNINLLLKAEQLEGAVLNGQPCGGDCSQTIASPVKLRYGRLALQDNYGPANEELLVPMTAQFWNGQGWAINNLDNCSQYKYQSLSYPSDLTVTGNNGQLNSGGYKSGEGIEVDANGNTGSYSVSYPAPDWLLWDWNGDNAADENPSATLKFGTFRGNDRIIYWREQLN</sequence>
<dbReference type="AlphaFoldDB" id="A0A5S3Z2Z7"/>
<evidence type="ECO:0000259" key="2">
    <source>
        <dbReference type="Pfam" id="PF20419"/>
    </source>
</evidence>
<dbReference type="Gene3D" id="2.60.40.2080">
    <property type="match status" value="1"/>
</dbReference>
<dbReference type="RefSeq" id="WP_138548657.1">
    <property type="nucleotide sequence ID" value="NZ_PNCG01000015.1"/>
</dbReference>
<protein>
    <submittedName>
        <fullName evidence="3">Agglutinin biogenesis protein MshQ</fullName>
    </submittedName>
</protein>